<name>A0AAV1RN77_9ROSI</name>
<feature type="compositionally biased region" description="Basic and acidic residues" evidence="1">
    <location>
        <begin position="1"/>
        <end position="27"/>
    </location>
</feature>
<comment type="caution">
    <text evidence="2">The sequence shown here is derived from an EMBL/GenBank/DDBJ whole genome shotgun (WGS) entry which is preliminary data.</text>
</comment>
<evidence type="ECO:0000313" key="3">
    <source>
        <dbReference type="Proteomes" id="UP001314170"/>
    </source>
</evidence>
<organism evidence="2 3">
    <name type="scientific">Dovyalis caffra</name>
    <dbReference type="NCBI Taxonomy" id="77055"/>
    <lineage>
        <taxon>Eukaryota</taxon>
        <taxon>Viridiplantae</taxon>
        <taxon>Streptophyta</taxon>
        <taxon>Embryophyta</taxon>
        <taxon>Tracheophyta</taxon>
        <taxon>Spermatophyta</taxon>
        <taxon>Magnoliopsida</taxon>
        <taxon>eudicotyledons</taxon>
        <taxon>Gunneridae</taxon>
        <taxon>Pentapetalae</taxon>
        <taxon>rosids</taxon>
        <taxon>fabids</taxon>
        <taxon>Malpighiales</taxon>
        <taxon>Salicaceae</taxon>
        <taxon>Flacourtieae</taxon>
        <taxon>Dovyalis</taxon>
    </lineage>
</organism>
<feature type="compositionally biased region" description="Basic residues" evidence="1">
    <location>
        <begin position="38"/>
        <end position="48"/>
    </location>
</feature>
<accession>A0AAV1RN77</accession>
<dbReference type="AlphaFoldDB" id="A0AAV1RN77"/>
<feature type="region of interest" description="Disordered" evidence="1">
    <location>
        <begin position="1"/>
        <end position="482"/>
    </location>
</feature>
<evidence type="ECO:0000256" key="1">
    <source>
        <dbReference type="SAM" id="MobiDB-lite"/>
    </source>
</evidence>
<feature type="compositionally biased region" description="Polar residues" evidence="1">
    <location>
        <begin position="472"/>
        <end position="482"/>
    </location>
</feature>
<dbReference type="GO" id="GO:0003729">
    <property type="term" value="F:mRNA binding"/>
    <property type="evidence" value="ECO:0007669"/>
    <property type="project" value="TreeGrafter"/>
</dbReference>
<proteinExistence type="predicted"/>
<feature type="compositionally biased region" description="Basic and acidic residues" evidence="1">
    <location>
        <begin position="211"/>
        <end position="338"/>
    </location>
</feature>
<feature type="compositionally biased region" description="Basic and acidic residues" evidence="1">
    <location>
        <begin position="67"/>
        <end position="76"/>
    </location>
</feature>
<dbReference type="GO" id="GO:0005634">
    <property type="term" value="C:nucleus"/>
    <property type="evidence" value="ECO:0007669"/>
    <property type="project" value="TreeGrafter"/>
</dbReference>
<evidence type="ECO:0000313" key="2">
    <source>
        <dbReference type="EMBL" id="CAK7337330.1"/>
    </source>
</evidence>
<dbReference type="InterPro" id="IPR045123">
    <property type="entry name" value="METTL14-like"/>
</dbReference>
<feature type="compositionally biased region" description="Basic and acidic residues" evidence="1">
    <location>
        <begin position="95"/>
        <end position="114"/>
    </location>
</feature>
<dbReference type="Proteomes" id="UP001314170">
    <property type="component" value="Unassembled WGS sequence"/>
</dbReference>
<keyword evidence="3" id="KW-1185">Reference proteome</keyword>
<feature type="compositionally biased region" description="Basic and acidic residues" evidence="1">
    <location>
        <begin position="142"/>
        <end position="201"/>
    </location>
</feature>
<gene>
    <name evidence="2" type="ORF">DCAF_LOCUS12358</name>
</gene>
<feature type="compositionally biased region" description="Basic and acidic residues" evidence="1">
    <location>
        <begin position="347"/>
        <end position="424"/>
    </location>
</feature>
<dbReference type="PANTHER" id="PTHR13107:SF0">
    <property type="entry name" value="N6-ADENOSINE-METHYLTRANSFERASE NON-CATALYTIC SUBUNIT"/>
    <property type="match status" value="1"/>
</dbReference>
<feature type="compositionally biased region" description="Basic and acidic residues" evidence="1">
    <location>
        <begin position="431"/>
        <end position="470"/>
    </location>
</feature>
<dbReference type="GO" id="GO:0036396">
    <property type="term" value="C:RNA N6-methyladenosine methyltransferase complex"/>
    <property type="evidence" value="ECO:0007669"/>
    <property type="project" value="TreeGrafter"/>
</dbReference>
<dbReference type="EMBL" id="CAWUPB010001010">
    <property type="protein sequence ID" value="CAK7337330.1"/>
    <property type="molecule type" value="Genomic_DNA"/>
</dbReference>
<dbReference type="PANTHER" id="PTHR13107">
    <property type="entry name" value="N6-ADENOSINE-METHYLTRANSFERASE NON-CATALYTIC SUBUNIT"/>
    <property type="match status" value="1"/>
</dbReference>
<reference evidence="2 3" key="1">
    <citation type="submission" date="2024-01" db="EMBL/GenBank/DDBJ databases">
        <authorList>
            <person name="Waweru B."/>
        </authorList>
    </citation>
    <scope>NUCLEOTIDE SEQUENCE [LARGE SCALE GENOMIC DNA]</scope>
</reference>
<sequence length="610" mass="70281">MESPERSSRSYAKRDVEDSSDVKSDRGGDDEEWDGSDKRKHRSSKSRKSTNGEEAEGFDGSGRRRSSGGDRNDSRKRSGGGGASSKVGSDEDDYETRKEMRSKQLKKKQEESSLEKLSSWYQDGELDNKQSGGDKSVTKGHGRLDESERRKITSKISEYESSRTASKSKEERSYDGENEKVLDRDSRYSERKDSSREKGHSSAETVKNSRRRWDESDSNRKAEENLPEKPDLRSGKVSDSKYESKERSVRNEPSESKSKGLDSNSEKGVKTSNRDDRRADGEREKYKSKSRSEAAEEDNRASPVTREDRSGREKIEKHREQRTPTRRDVAESRERSFNADEDGNTWTRDKSAREVGRSNRSRTPDKSARRHQESQHSEIEYERNVDTRRKDQEKDGYRDDRSKARDESWNDRNRDRESSKENWKRRQPSGNDREPKDGDIAYDRGRDWEPRHGRERNDNERSHGRSRGEAVKTSSNFGISNDNYDVIEVPLDHGRPDSRSSFARRIEASQQSDGKSAPNTEEWAYMQDERGRRNDSPFLETQRKSIWMMMHFCEIRVLGGMTLSIREGKEEAKKGPCQAVALAVKALAVVHSLHMETRIQAPLAEVLHRE</sequence>
<protein>
    <submittedName>
        <fullName evidence="2">Uncharacterized protein</fullName>
    </submittedName>
</protein>